<dbReference type="PANTHER" id="PTHR46462">
    <property type="entry name" value="UPSET, ISOFORM A"/>
    <property type="match status" value="1"/>
</dbReference>
<comment type="catalytic activity">
    <reaction evidence="1">
        <text>Thiol-dependent hydrolysis of ester, thioester, amide, peptide and isopeptide bonds formed by the C-terminal Gly of ubiquitin (a 76-residue protein attached to proteins as an intracellular targeting signal).</text>
        <dbReference type="EC" id="3.4.19.12"/>
    </reaction>
</comment>
<evidence type="ECO:0000259" key="12">
    <source>
        <dbReference type="PROSITE" id="PS50957"/>
    </source>
</evidence>
<dbReference type="AlphaFoldDB" id="A0A4P9XKP9"/>
<keyword evidence="14" id="KW-1185">Reference proteome</keyword>
<keyword evidence="3" id="KW-0645">Protease</keyword>
<dbReference type="PANTHER" id="PTHR46462:SF3">
    <property type="entry name" value="UPSET, ISOFORM A"/>
    <property type="match status" value="1"/>
</dbReference>
<dbReference type="GO" id="GO:0006325">
    <property type="term" value="P:chromatin organization"/>
    <property type="evidence" value="ECO:0007669"/>
    <property type="project" value="UniProtKB-KW"/>
</dbReference>
<dbReference type="InterPro" id="IPR006155">
    <property type="entry name" value="Josephin"/>
</dbReference>
<dbReference type="GO" id="GO:0006355">
    <property type="term" value="P:regulation of DNA-templated transcription"/>
    <property type="evidence" value="ECO:0007669"/>
    <property type="project" value="TreeGrafter"/>
</dbReference>
<dbReference type="GO" id="GO:0006508">
    <property type="term" value="P:proteolysis"/>
    <property type="evidence" value="ECO:0007669"/>
    <property type="project" value="UniProtKB-KW"/>
</dbReference>
<dbReference type="GO" id="GO:0004843">
    <property type="term" value="F:cysteine-type deubiquitinase activity"/>
    <property type="evidence" value="ECO:0007669"/>
    <property type="project" value="UniProtKB-EC"/>
</dbReference>
<reference evidence="14" key="1">
    <citation type="journal article" date="2018" name="Nat. Microbiol.">
        <title>Leveraging single-cell genomics to expand the fungal tree of life.</title>
        <authorList>
            <person name="Ahrendt S.R."/>
            <person name="Quandt C.A."/>
            <person name="Ciobanu D."/>
            <person name="Clum A."/>
            <person name="Salamov A."/>
            <person name="Andreopoulos B."/>
            <person name="Cheng J.F."/>
            <person name="Woyke T."/>
            <person name="Pelin A."/>
            <person name="Henrissat B."/>
            <person name="Reynolds N.K."/>
            <person name="Benny G.L."/>
            <person name="Smith M.E."/>
            <person name="James T.Y."/>
            <person name="Grigoriev I.V."/>
        </authorList>
    </citation>
    <scope>NUCLEOTIDE SEQUENCE [LARGE SCALE GENOMIC DNA]</scope>
    <source>
        <strain evidence="14">RSA 1356</strain>
    </source>
</reference>
<dbReference type="GO" id="GO:0070210">
    <property type="term" value="C:Rpd3L-Expanded complex"/>
    <property type="evidence" value="ECO:0007669"/>
    <property type="project" value="TreeGrafter"/>
</dbReference>
<evidence type="ECO:0000256" key="4">
    <source>
        <dbReference type="ARBA" id="ARBA00022723"/>
    </source>
</evidence>
<evidence type="ECO:0000313" key="13">
    <source>
        <dbReference type="EMBL" id="RKP06336.1"/>
    </source>
</evidence>
<evidence type="ECO:0000256" key="11">
    <source>
        <dbReference type="SAM" id="MobiDB-lite"/>
    </source>
</evidence>
<accession>A0A4P9XKP9</accession>
<keyword evidence="7 10" id="KW-0378">Hydrolase</keyword>
<dbReference type="Gene3D" id="3.90.70.40">
    <property type="match status" value="1"/>
</dbReference>
<evidence type="ECO:0000256" key="6">
    <source>
        <dbReference type="ARBA" id="ARBA00022786"/>
    </source>
</evidence>
<dbReference type="CDD" id="cd15550">
    <property type="entry name" value="PHD_MLL5"/>
    <property type="match status" value="1"/>
</dbReference>
<proteinExistence type="predicted"/>
<dbReference type="Gene3D" id="3.30.40.10">
    <property type="entry name" value="Zinc/RING finger domain, C3HC4 (zinc finger)"/>
    <property type="match status" value="1"/>
</dbReference>
<dbReference type="Pfam" id="PF20826">
    <property type="entry name" value="PHD_5"/>
    <property type="match status" value="1"/>
</dbReference>
<evidence type="ECO:0000256" key="9">
    <source>
        <dbReference type="ARBA" id="ARBA00022853"/>
    </source>
</evidence>
<dbReference type="GO" id="GO:0034967">
    <property type="term" value="C:Set3 complex"/>
    <property type="evidence" value="ECO:0007669"/>
    <property type="project" value="TreeGrafter"/>
</dbReference>
<evidence type="ECO:0000256" key="3">
    <source>
        <dbReference type="ARBA" id="ARBA00022670"/>
    </source>
</evidence>
<evidence type="ECO:0000256" key="1">
    <source>
        <dbReference type="ARBA" id="ARBA00000707"/>
    </source>
</evidence>
<evidence type="ECO:0000313" key="14">
    <source>
        <dbReference type="Proteomes" id="UP000271241"/>
    </source>
</evidence>
<keyword evidence="4" id="KW-0479">Metal-binding</keyword>
<feature type="domain" description="Josephin" evidence="12">
    <location>
        <begin position="1"/>
        <end position="212"/>
    </location>
</feature>
<gene>
    <name evidence="13" type="ORF">THASP1DRAFT_31837</name>
</gene>
<feature type="non-terminal residue" evidence="13">
    <location>
        <position position="440"/>
    </location>
</feature>
<evidence type="ECO:0000256" key="2">
    <source>
        <dbReference type="ARBA" id="ARBA00012759"/>
    </source>
</evidence>
<dbReference type="SUPFAM" id="SSF57903">
    <property type="entry name" value="FYVE/PHD zinc finger"/>
    <property type="match status" value="1"/>
</dbReference>
<feature type="active site" evidence="10">
    <location>
        <position position="12"/>
    </location>
</feature>
<feature type="region of interest" description="Disordered" evidence="11">
    <location>
        <begin position="198"/>
        <end position="287"/>
    </location>
</feature>
<dbReference type="Proteomes" id="UP000271241">
    <property type="component" value="Unassembled WGS sequence"/>
</dbReference>
<dbReference type="InterPro" id="IPR019786">
    <property type="entry name" value="Zinc_finger_PHD-type_CS"/>
</dbReference>
<dbReference type="SMART" id="SM01246">
    <property type="entry name" value="Josephin"/>
    <property type="match status" value="1"/>
</dbReference>
<dbReference type="InterPro" id="IPR013083">
    <property type="entry name" value="Znf_RING/FYVE/PHD"/>
</dbReference>
<organism evidence="13 14">
    <name type="scientific">Thamnocephalis sphaerospora</name>
    <dbReference type="NCBI Taxonomy" id="78915"/>
    <lineage>
        <taxon>Eukaryota</taxon>
        <taxon>Fungi</taxon>
        <taxon>Fungi incertae sedis</taxon>
        <taxon>Zoopagomycota</taxon>
        <taxon>Zoopagomycotina</taxon>
        <taxon>Zoopagomycetes</taxon>
        <taxon>Zoopagales</taxon>
        <taxon>Sigmoideomycetaceae</taxon>
        <taxon>Thamnocephalis</taxon>
    </lineage>
</organism>
<dbReference type="GO" id="GO:0016579">
    <property type="term" value="P:protein deubiquitination"/>
    <property type="evidence" value="ECO:0007669"/>
    <property type="project" value="InterPro"/>
</dbReference>
<protein>
    <recommendedName>
        <fullName evidence="2">ubiquitinyl hydrolase 1</fullName>
        <ecNumber evidence="2">3.4.19.12</ecNumber>
    </recommendedName>
</protein>
<evidence type="ECO:0000256" key="8">
    <source>
        <dbReference type="ARBA" id="ARBA00022833"/>
    </source>
</evidence>
<keyword evidence="5" id="KW-0863">Zinc-finger</keyword>
<dbReference type="PROSITE" id="PS50957">
    <property type="entry name" value="JOSEPHIN"/>
    <property type="match status" value="1"/>
</dbReference>
<keyword evidence="8" id="KW-0862">Zinc</keyword>
<dbReference type="SMART" id="SM00249">
    <property type="entry name" value="PHD"/>
    <property type="match status" value="1"/>
</dbReference>
<dbReference type="EMBL" id="KZ992904">
    <property type="protein sequence ID" value="RKP06336.1"/>
    <property type="molecule type" value="Genomic_DNA"/>
</dbReference>
<keyword evidence="9" id="KW-0156">Chromatin regulator</keyword>
<dbReference type="PROSITE" id="PS01359">
    <property type="entry name" value="ZF_PHD_1"/>
    <property type="match status" value="1"/>
</dbReference>
<evidence type="ECO:0000256" key="7">
    <source>
        <dbReference type="ARBA" id="ARBA00022801"/>
    </source>
</evidence>
<name>A0A4P9XKP9_9FUNG</name>
<dbReference type="EC" id="3.4.19.12" evidence="2"/>
<dbReference type="InterPro" id="IPR001965">
    <property type="entry name" value="Znf_PHD"/>
</dbReference>
<sequence>MVYHERQRGRLCAKHTLNNLMQAPVFCKTDLDDIANRLGEESRELGQAGWLNPHRSLFGGEYDVNVLTAALASRNLTLDWHDLRAPLASLPLDAANVNYKASSQQAVVAPSGAEQPVARSGPTSRSLVGLVLNVPPHVFWAGRHWLAVRRVHDPTLDLCGWWNLDSRLPRPAYIGSDALIALGYGHRARVYADARVTSDMSAKVKKRSQNTSRPPSDNDDHAVGTAPWPATGQTTAVVRRRQASGGRPEARNGRIGRSRTSPPAEGGETDGRGISAGDGADDMDGGGAGEDEGIIRCICGYDFDDGFTIQCDECLVWQHGVCVGISHDNVPKEYLCERCSPRWLDVKAAKERQRKRYEGFQRRVRDGRKRREQPRTGLPNGTSTGRETVPESRRRTSTTGGRGGGQTGSGRHRGGSHSDQEERSGAVVASTSPTGREHEL</sequence>
<feature type="compositionally biased region" description="Basic and acidic residues" evidence="11">
    <location>
        <begin position="350"/>
        <end position="364"/>
    </location>
</feature>
<dbReference type="STRING" id="78915.A0A4P9XKP9"/>
<feature type="region of interest" description="Disordered" evidence="11">
    <location>
        <begin position="350"/>
        <end position="440"/>
    </location>
</feature>
<dbReference type="GO" id="GO:0008270">
    <property type="term" value="F:zinc ion binding"/>
    <property type="evidence" value="ECO:0007669"/>
    <property type="project" value="UniProtKB-KW"/>
</dbReference>
<dbReference type="OrthoDB" id="10063692at2759"/>
<dbReference type="Pfam" id="PF02099">
    <property type="entry name" value="Josephin"/>
    <property type="match status" value="1"/>
</dbReference>
<evidence type="ECO:0000256" key="10">
    <source>
        <dbReference type="PROSITE-ProRule" id="PRU00331"/>
    </source>
</evidence>
<feature type="active site" evidence="10">
    <location>
        <position position="165"/>
    </location>
</feature>
<keyword evidence="6" id="KW-0833">Ubl conjugation pathway</keyword>
<dbReference type="InterPro" id="IPR011011">
    <property type="entry name" value="Znf_FYVE_PHD"/>
</dbReference>
<feature type="active site" evidence="10">
    <location>
        <position position="152"/>
    </location>
</feature>
<evidence type="ECO:0000256" key="5">
    <source>
        <dbReference type="ARBA" id="ARBA00022771"/>
    </source>
</evidence>